<dbReference type="Gene3D" id="3.30.70.20">
    <property type="match status" value="1"/>
</dbReference>
<dbReference type="CDD" id="cd01335">
    <property type="entry name" value="Radical_SAM"/>
    <property type="match status" value="1"/>
</dbReference>
<dbReference type="PROSITE" id="PS01087">
    <property type="entry name" value="RADICAL_ACTIVATING"/>
    <property type="match status" value="1"/>
</dbReference>
<comment type="cofactor">
    <cofactor evidence="1">
        <name>[4Fe-4S] cluster</name>
        <dbReference type="ChEBI" id="CHEBI:49883"/>
    </cofactor>
</comment>
<dbReference type="InterPro" id="IPR012839">
    <property type="entry name" value="Organic_radical_activase"/>
</dbReference>
<dbReference type="GO" id="GO:0051539">
    <property type="term" value="F:4 iron, 4 sulfur cluster binding"/>
    <property type="evidence" value="ECO:0007669"/>
    <property type="project" value="UniProtKB-KW"/>
</dbReference>
<evidence type="ECO:0000256" key="4">
    <source>
        <dbReference type="ARBA" id="ARBA00022691"/>
    </source>
</evidence>
<dbReference type="InterPro" id="IPR034457">
    <property type="entry name" value="Organic_radical-activating"/>
</dbReference>
<dbReference type="InterPro" id="IPR007197">
    <property type="entry name" value="rSAM"/>
</dbReference>
<name>A0A841KUR0_9FIRM</name>
<feature type="domain" description="Radical SAM core" evidence="11">
    <location>
        <begin position="15"/>
        <end position="273"/>
    </location>
</feature>
<sequence length="278" mass="31443">MTKGYVHKIIPFSAVDGPGNRMVIFLQGCNFNCIYCHNPETIHLCNHCGICSTCCPYSALDWKDGKVDWNQDLCQHCDHCIKACPHTSSPKVREMNVEEVISQIQKVRPFISGITVSGGECTLQIDFVKELFKKAKDMGLTTFLDTNGFVSMGHLKILGEDMDMAMVDLKAWDVEAHEMLTGQENTLVLQSIRYLAAQRKLYEVRTVIVPALLDNHETVQKTGQLLAMLDPDIRYKLIRFRPIGVRKEAANLKEPSDELMEDLMDLARKEGCKHIIIV</sequence>
<dbReference type="InterPro" id="IPR017896">
    <property type="entry name" value="4Fe4S_Fe-S-bd"/>
</dbReference>
<dbReference type="NCBIfam" id="TIGR04041">
    <property type="entry name" value="activase_YjjW"/>
    <property type="match status" value="1"/>
</dbReference>
<dbReference type="Proteomes" id="UP000579281">
    <property type="component" value="Unassembled WGS sequence"/>
</dbReference>
<dbReference type="PANTHER" id="PTHR30352:SF13">
    <property type="entry name" value="GLYCYL-RADICAL ENZYME ACTIVATING ENZYME YJJW-RELATED"/>
    <property type="match status" value="1"/>
</dbReference>
<keyword evidence="3" id="KW-0004">4Fe-4S</keyword>
<dbReference type="SUPFAM" id="SSF102114">
    <property type="entry name" value="Radical SAM enzymes"/>
    <property type="match status" value="1"/>
</dbReference>
<keyword evidence="5" id="KW-0479">Metal-binding</keyword>
<dbReference type="SUPFAM" id="SSF54862">
    <property type="entry name" value="4Fe-4S ferredoxins"/>
    <property type="match status" value="1"/>
</dbReference>
<protein>
    <submittedName>
        <fullName evidence="12">YjjW family glycine radical enzyme activase</fullName>
    </submittedName>
</protein>
<dbReference type="PROSITE" id="PS51918">
    <property type="entry name" value="RADICAL_SAM"/>
    <property type="match status" value="1"/>
</dbReference>
<dbReference type="SFLD" id="SFLDG01118">
    <property type="entry name" value="activating_enzymes__group_2"/>
    <property type="match status" value="1"/>
</dbReference>
<dbReference type="InterPro" id="IPR013785">
    <property type="entry name" value="Aldolase_TIM"/>
</dbReference>
<dbReference type="InterPro" id="IPR058240">
    <property type="entry name" value="rSAM_sf"/>
</dbReference>
<keyword evidence="6" id="KW-0560">Oxidoreductase</keyword>
<evidence type="ECO:0000256" key="2">
    <source>
        <dbReference type="ARBA" id="ARBA00009777"/>
    </source>
</evidence>
<evidence type="ECO:0000313" key="13">
    <source>
        <dbReference type="Proteomes" id="UP000579281"/>
    </source>
</evidence>
<dbReference type="GO" id="GO:0016491">
    <property type="term" value="F:oxidoreductase activity"/>
    <property type="evidence" value="ECO:0007669"/>
    <property type="project" value="UniProtKB-KW"/>
</dbReference>
<dbReference type="SFLD" id="SFLDS00029">
    <property type="entry name" value="Radical_SAM"/>
    <property type="match status" value="1"/>
</dbReference>
<evidence type="ECO:0000256" key="3">
    <source>
        <dbReference type="ARBA" id="ARBA00022485"/>
    </source>
</evidence>
<dbReference type="EMBL" id="JACHEN010000023">
    <property type="protein sequence ID" value="MBB6217386.1"/>
    <property type="molecule type" value="Genomic_DNA"/>
</dbReference>
<dbReference type="AlphaFoldDB" id="A0A841KUR0"/>
<feature type="domain" description="4Fe-4S ferredoxin-type" evidence="10">
    <location>
        <begin position="37"/>
        <end position="64"/>
    </location>
</feature>
<comment type="caution">
    <text evidence="12">The sequence shown here is derived from an EMBL/GenBank/DDBJ whole genome shotgun (WGS) entry which is preliminary data.</text>
</comment>
<dbReference type="InterPro" id="IPR001989">
    <property type="entry name" value="Radical_activat_CS"/>
</dbReference>
<dbReference type="Gene3D" id="3.20.20.70">
    <property type="entry name" value="Aldolase class I"/>
    <property type="match status" value="1"/>
</dbReference>
<keyword evidence="4" id="KW-0949">S-adenosyl-L-methionine</keyword>
<evidence type="ECO:0000313" key="12">
    <source>
        <dbReference type="EMBL" id="MBB6217386.1"/>
    </source>
</evidence>
<dbReference type="PROSITE" id="PS51379">
    <property type="entry name" value="4FE4S_FER_2"/>
    <property type="match status" value="2"/>
</dbReference>
<proteinExistence type="inferred from homology"/>
<evidence type="ECO:0000256" key="1">
    <source>
        <dbReference type="ARBA" id="ARBA00001966"/>
    </source>
</evidence>
<comment type="similarity">
    <text evidence="2">Belongs to the organic radical-activating enzymes family.</text>
</comment>
<gene>
    <name evidence="12" type="ORF">HNQ80_003505</name>
</gene>
<evidence type="ECO:0000256" key="9">
    <source>
        <dbReference type="ARBA" id="ARBA00047365"/>
    </source>
</evidence>
<evidence type="ECO:0000256" key="6">
    <source>
        <dbReference type="ARBA" id="ARBA00023002"/>
    </source>
</evidence>
<evidence type="ECO:0000256" key="7">
    <source>
        <dbReference type="ARBA" id="ARBA00023004"/>
    </source>
</evidence>
<dbReference type="InterPro" id="IPR023912">
    <property type="entry name" value="YjjW_bact"/>
</dbReference>
<evidence type="ECO:0000256" key="8">
    <source>
        <dbReference type="ARBA" id="ARBA00023014"/>
    </source>
</evidence>
<feature type="domain" description="4Fe-4S ferredoxin-type" evidence="10">
    <location>
        <begin position="65"/>
        <end position="95"/>
    </location>
</feature>
<evidence type="ECO:0000259" key="11">
    <source>
        <dbReference type="PROSITE" id="PS51918"/>
    </source>
</evidence>
<dbReference type="GO" id="GO:0046872">
    <property type="term" value="F:metal ion binding"/>
    <property type="evidence" value="ECO:0007669"/>
    <property type="project" value="UniProtKB-KW"/>
</dbReference>
<keyword evidence="13" id="KW-1185">Reference proteome</keyword>
<organism evidence="12 13">
    <name type="scientific">Anaerosolibacter carboniphilus</name>
    <dbReference type="NCBI Taxonomy" id="1417629"/>
    <lineage>
        <taxon>Bacteria</taxon>
        <taxon>Bacillati</taxon>
        <taxon>Bacillota</taxon>
        <taxon>Clostridia</taxon>
        <taxon>Peptostreptococcales</taxon>
        <taxon>Thermotaleaceae</taxon>
        <taxon>Anaerosolibacter</taxon>
    </lineage>
</organism>
<evidence type="ECO:0000256" key="5">
    <source>
        <dbReference type="ARBA" id="ARBA00022723"/>
    </source>
</evidence>
<dbReference type="PANTHER" id="PTHR30352">
    <property type="entry name" value="PYRUVATE FORMATE-LYASE-ACTIVATING ENZYME"/>
    <property type="match status" value="1"/>
</dbReference>
<comment type="catalytic activity">
    <reaction evidence="9">
        <text>glycyl-[protein] + reduced [flavodoxin] + S-adenosyl-L-methionine = glycin-2-yl radical-[protein] + semiquinone [flavodoxin] + 5'-deoxyadenosine + L-methionine + H(+)</text>
        <dbReference type="Rhea" id="RHEA:61976"/>
        <dbReference type="Rhea" id="RHEA-COMP:10622"/>
        <dbReference type="Rhea" id="RHEA-COMP:14480"/>
        <dbReference type="Rhea" id="RHEA-COMP:15993"/>
        <dbReference type="Rhea" id="RHEA-COMP:15994"/>
        <dbReference type="ChEBI" id="CHEBI:15378"/>
        <dbReference type="ChEBI" id="CHEBI:17319"/>
        <dbReference type="ChEBI" id="CHEBI:29947"/>
        <dbReference type="ChEBI" id="CHEBI:32722"/>
        <dbReference type="ChEBI" id="CHEBI:57618"/>
        <dbReference type="ChEBI" id="CHEBI:57844"/>
        <dbReference type="ChEBI" id="CHEBI:59789"/>
        <dbReference type="ChEBI" id="CHEBI:140311"/>
    </reaction>
</comment>
<dbReference type="InterPro" id="IPR040074">
    <property type="entry name" value="BssD/PflA/YjjW"/>
</dbReference>
<dbReference type="SFLD" id="SFLDF00392">
    <property type="entry name" value="YjjI_activase"/>
    <property type="match status" value="1"/>
</dbReference>
<keyword evidence="8" id="KW-0411">Iron-sulfur</keyword>
<dbReference type="PIRSF" id="PIRSF000371">
    <property type="entry name" value="PFL_act_enz"/>
    <property type="match status" value="1"/>
</dbReference>
<evidence type="ECO:0000259" key="10">
    <source>
        <dbReference type="PROSITE" id="PS51379"/>
    </source>
</evidence>
<dbReference type="Pfam" id="PF04055">
    <property type="entry name" value="Radical_SAM"/>
    <property type="match status" value="1"/>
</dbReference>
<dbReference type="SFLD" id="SFLDG01066">
    <property type="entry name" value="organic_radical-activating_enz"/>
    <property type="match status" value="1"/>
</dbReference>
<keyword evidence="7" id="KW-0408">Iron</keyword>
<accession>A0A841KUR0</accession>
<reference evidence="12 13" key="1">
    <citation type="submission" date="2020-08" db="EMBL/GenBank/DDBJ databases">
        <title>Genomic Encyclopedia of Type Strains, Phase IV (KMG-IV): sequencing the most valuable type-strain genomes for metagenomic binning, comparative biology and taxonomic classification.</title>
        <authorList>
            <person name="Goeker M."/>
        </authorList>
    </citation>
    <scope>NUCLEOTIDE SEQUENCE [LARGE SCALE GENOMIC DNA]</scope>
    <source>
        <strain evidence="12 13">DSM 103526</strain>
    </source>
</reference>